<feature type="domain" description="AB hydrolase-1" evidence="1">
    <location>
        <begin position="66"/>
        <end position="303"/>
    </location>
</feature>
<keyword evidence="3" id="KW-1185">Reference proteome</keyword>
<dbReference type="PRINTS" id="PR00111">
    <property type="entry name" value="ABHYDROLASE"/>
</dbReference>
<evidence type="ECO:0000313" key="3">
    <source>
        <dbReference type="Proteomes" id="UP000184357"/>
    </source>
</evidence>
<sequence length="323" mass="34571">MTLRSTLSSTLKYAALGAGFTVAATRALRAKAGELEPPLDGRKRTSRWRGMDIAYTEAGDEDDETVVLLHGINAAGSAGEWREVFADLADEYHVVAPDLPGFGRSDRPPLRYSAALYEDFVRDFLTGYDGQRVVASSLTAAYVVGVADGLDLADLTLVCPTAVAGPDPPKPAVRELIRAPIVGDAVFGLLASKPSIAYFNADHGYWDPEKAGDDWPDYEWRTTHQENARFAPASFVSGFLNSDVDLANALAALDVPTTIVWGREADLPPLAEGRDLADAAGCELVVFDDAMLLPHVEFGDQFVGVVAGERPDATVTVEQEDGG</sequence>
<dbReference type="EMBL" id="FQWV01000001">
    <property type="protein sequence ID" value="SHG52427.1"/>
    <property type="molecule type" value="Genomic_DNA"/>
</dbReference>
<dbReference type="Pfam" id="PF12697">
    <property type="entry name" value="Abhydrolase_6"/>
    <property type="match status" value="1"/>
</dbReference>
<dbReference type="Proteomes" id="UP000184357">
    <property type="component" value="Unassembled WGS sequence"/>
</dbReference>
<dbReference type="RefSeq" id="WP_073306815.1">
    <property type="nucleotide sequence ID" value="NZ_FQWV01000001.1"/>
</dbReference>
<dbReference type="SUPFAM" id="SSF53474">
    <property type="entry name" value="alpha/beta-Hydrolases"/>
    <property type="match status" value="1"/>
</dbReference>
<dbReference type="AlphaFoldDB" id="A0A1M5KI33"/>
<dbReference type="PANTHER" id="PTHR46438">
    <property type="entry name" value="ALPHA/BETA-HYDROLASES SUPERFAMILY PROTEIN"/>
    <property type="match status" value="1"/>
</dbReference>
<dbReference type="STRING" id="43928.SAMN05443636_0521"/>
<dbReference type="Gene3D" id="3.40.50.1820">
    <property type="entry name" value="alpha/beta hydrolase"/>
    <property type="match status" value="1"/>
</dbReference>
<evidence type="ECO:0000313" key="2">
    <source>
        <dbReference type="EMBL" id="SHG52427.1"/>
    </source>
</evidence>
<evidence type="ECO:0000259" key="1">
    <source>
        <dbReference type="Pfam" id="PF12697"/>
    </source>
</evidence>
<organism evidence="2 3">
    <name type="scientific">Halobaculum gomorrense</name>
    <dbReference type="NCBI Taxonomy" id="43928"/>
    <lineage>
        <taxon>Archaea</taxon>
        <taxon>Methanobacteriati</taxon>
        <taxon>Methanobacteriota</taxon>
        <taxon>Stenosarchaea group</taxon>
        <taxon>Halobacteria</taxon>
        <taxon>Halobacteriales</taxon>
        <taxon>Haloferacaceae</taxon>
        <taxon>Halobaculum</taxon>
    </lineage>
</organism>
<dbReference type="OrthoDB" id="194600at2157"/>
<dbReference type="PANTHER" id="PTHR46438:SF2">
    <property type="entry name" value="ALPHA_BETA-HYDROLASES SUPERFAMILY PROTEIN"/>
    <property type="match status" value="1"/>
</dbReference>
<gene>
    <name evidence="2" type="ORF">SAMN05443636_0521</name>
</gene>
<reference evidence="2 3" key="1">
    <citation type="submission" date="2016-11" db="EMBL/GenBank/DDBJ databases">
        <authorList>
            <person name="Jaros S."/>
            <person name="Januszkiewicz K."/>
            <person name="Wedrychowicz H."/>
        </authorList>
    </citation>
    <scope>NUCLEOTIDE SEQUENCE [LARGE SCALE GENOMIC DNA]</scope>
    <source>
        <strain evidence="2 3">DSM 9297</strain>
    </source>
</reference>
<proteinExistence type="predicted"/>
<name>A0A1M5KI33_9EURY</name>
<dbReference type="InterPro" id="IPR029058">
    <property type="entry name" value="AB_hydrolase_fold"/>
</dbReference>
<protein>
    <submittedName>
        <fullName evidence="2">Pimeloyl-ACP methyl ester carboxylesterase</fullName>
    </submittedName>
</protein>
<accession>A0A1M5KI33</accession>
<dbReference type="InterPro" id="IPR000073">
    <property type="entry name" value="AB_hydrolase_1"/>
</dbReference>